<evidence type="ECO:0000313" key="6">
    <source>
        <dbReference type="EMBL" id="KAF9671940.1"/>
    </source>
</evidence>
<evidence type="ECO:0000256" key="3">
    <source>
        <dbReference type="ARBA" id="ARBA00022729"/>
    </source>
</evidence>
<evidence type="ECO:0000313" key="7">
    <source>
        <dbReference type="Proteomes" id="UP000657918"/>
    </source>
</evidence>
<dbReference type="Gene3D" id="3.30.200.20">
    <property type="entry name" value="Phosphorylase Kinase, domain 1"/>
    <property type="match status" value="1"/>
</dbReference>
<comment type="caution">
    <text evidence="6">The sequence shown here is derived from an EMBL/GenBank/DDBJ whole genome shotgun (WGS) entry which is preliminary data.</text>
</comment>
<name>A0A835JJD3_9ROSI</name>
<dbReference type="OrthoDB" id="1536506at2759"/>
<accession>A0A835JJD3</accession>
<keyword evidence="5" id="KW-0472">Membrane</keyword>
<evidence type="ECO:0000256" key="2">
    <source>
        <dbReference type="ARBA" id="ARBA00022692"/>
    </source>
</evidence>
<dbReference type="InterPro" id="IPR011009">
    <property type="entry name" value="Kinase-like_dom_sf"/>
</dbReference>
<proteinExistence type="predicted"/>
<dbReference type="GO" id="GO:0016020">
    <property type="term" value="C:membrane"/>
    <property type="evidence" value="ECO:0007669"/>
    <property type="project" value="UniProtKB-SubCell"/>
</dbReference>
<dbReference type="PANTHER" id="PTHR47974">
    <property type="entry name" value="OS07G0415500 PROTEIN"/>
    <property type="match status" value="1"/>
</dbReference>
<dbReference type="Proteomes" id="UP000657918">
    <property type="component" value="Unassembled WGS sequence"/>
</dbReference>
<evidence type="ECO:0000256" key="4">
    <source>
        <dbReference type="ARBA" id="ARBA00022989"/>
    </source>
</evidence>
<comment type="subcellular location">
    <subcellularLocation>
        <location evidence="1">Membrane</location>
        <topology evidence="1">Single-pass membrane protein</topology>
    </subcellularLocation>
</comment>
<dbReference type="SUPFAM" id="SSF56112">
    <property type="entry name" value="Protein kinase-like (PK-like)"/>
    <property type="match status" value="1"/>
</dbReference>
<evidence type="ECO:0000256" key="1">
    <source>
        <dbReference type="ARBA" id="ARBA00004167"/>
    </source>
</evidence>
<keyword evidence="3" id="KW-0732">Signal</keyword>
<keyword evidence="7" id="KW-1185">Reference proteome</keyword>
<dbReference type="AlphaFoldDB" id="A0A835JJD3"/>
<reference evidence="6 7" key="1">
    <citation type="submission" date="2020-10" db="EMBL/GenBank/DDBJ databases">
        <title>Plant Genome Project.</title>
        <authorList>
            <person name="Zhang R.-G."/>
        </authorList>
    </citation>
    <scope>NUCLEOTIDE SEQUENCE [LARGE SCALE GENOMIC DNA]</scope>
    <source>
        <strain evidence="6">FAFU-HL-1</strain>
        <tissue evidence="6">Leaf</tissue>
    </source>
</reference>
<gene>
    <name evidence="6" type="ORF">SADUNF_Sadunf12G0102600</name>
</gene>
<dbReference type="EMBL" id="JADGMS010000012">
    <property type="protein sequence ID" value="KAF9671940.1"/>
    <property type="molecule type" value="Genomic_DNA"/>
</dbReference>
<dbReference type="PANTHER" id="PTHR47974:SF9">
    <property type="entry name" value="RECEPTOR-LIKE SERINE_THREONINE-PROTEIN KINASE"/>
    <property type="match status" value="1"/>
</dbReference>
<keyword evidence="2" id="KW-0812">Transmembrane</keyword>
<sequence>MSGTINSILREEGQWQFRTTYFKRVKEQPEIGCLEMTPLSCKEDYLEKLFGKPTRFSYEDLKAITGNFSEVLGEGGFGKVLKGILLDGIKMAVTQIDGSSQVRKSFLTWLLHGVCKEAFYVSGGKFPRDDVEFEGNLDNSSSNPALETKSVEVIGLLLFYLDQGDCSPSSLYGEKHPILPEEDTCLILCVIIFFSLQESMKYFKTSGSTLTVAPLNGEITTWYVEVGRPTLVTVLWRVKTLIEVQGHKSDLGQELSLGLCALHHDRKGWKEWLLKHLLVDDLIAAGLHSGCLALSKAAIPLTCGHDMEVPERPKSPDQAASMFTPGATISGFRISRVSKFGPLDENAATTGEGLIPNLVTRKARVAVAFRLAEA</sequence>
<keyword evidence="4" id="KW-1133">Transmembrane helix</keyword>
<evidence type="ECO:0000256" key="5">
    <source>
        <dbReference type="ARBA" id="ARBA00023136"/>
    </source>
</evidence>
<organism evidence="6 7">
    <name type="scientific">Salix dunnii</name>
    <dbReference type="NCBI Taxonomy" id="1413687"/>
    <lineage>
        <taxon>Eukaryota</taxon>
        <taxon>Viridiplantae</taxon>
        <taxon>Streptophyta</taxon>
        <taxon>Embryophyta</taxon>
        <taxon>Tracheophyta</taxon>
        <taxon>Spermatophyta</taxon>
        <taxon>Magnoliopsida</taxon>
        <taxon>eudicotyledons</taxon>
        <taxon>Gunneridae</taxon>
        <taxon>Pentapetalae</taxon>
        <taxon>rosids</taxon>
        <taxon>fabids</taxon>
        <taxon>Malpighiales</taxon>
        <taxon>Salicaceae</taxon>
        <taxon>Saliceae</taxon>
        <taxon>Salix</taxon>
    </lineage>
</organism>
<protein>
    <submittedName>
        <fullName evidence="6">Uncharacterized protein</fullName>
    </submittedName>
</protein>